<comment type="caution">
    <text evidence="1">The sequence shown here is derived from an EMBL/GenBank/DDBJ whole genome shotgun (WGS) entry which is preliminary data.</text>
</comment>
<sequence length="167" mass="20878">MKIYIQVFIWILTLVMLVLLWKYWYDYYRYERNVTIEEQNKRKIDEYNFEQLTKVKIILKDIKRSDKKFQSLKEFNHIYNADINPIKNCYYIKNYEDNNRVLYTFWFKLESKKYKDKYWLIGKYGTVYYVYPKYDLPYSKVCFWTKKSCTDLAYDHFDTIISNPCED</sequence>
<protein>
    <submittedName>
        <fullName evidence="1">Uncharacterized protein</fullName>
    </submittedName>
</protein>
<proteinExistence type="predicted"/>
<dbReference type="AlphaFoldDB" id="K2GD98"/>
<gene>
    <name evidence="1" type="ORF">ACD_3C00086G0023</name>
</gene>
<reference evidence="1" key="1">
    <citation type="journal article" date="2012" name="Science">
        <title>Fermentation, hydrogen, and sulfur metabolism in multiple uncultivated bacterial phyla.</title>
        <authorList>
            <person name="Wrighton K.C."/>
            <person name="Thomas B.C."/>
            <person name="Sharon I."/>
            <person name="Miller C.S."/>
            <person name="Castelle C.J."/>
            <person name="VerBerkmoes N.C."/>
            <person name="Wilkins M.J."/>
            <person name="Hettich R.L."/>
            <person name="Lipton M.S."/>
            <person name="Williams K.H."/>
            <person name="Long P.E."/>
            <person name="Banfield J.F."/>
        </authorList>
    </citation>
    <scope>NUCLEOTIDE SEQUENCE [LARGE SCALE GENOMIC DNA]</scope>
</reference>
<dbReference type="EMBL" id="AMFJ01000360">
    <property type="protein sequence ID" value="EKE28179.1"/>
    <property type="molecule type" value="Genomic_DNA"/>
</dbReference>
<evidence type="ECO:0000313" key="1">
    <source>
        <dbReference type="EMBL" id="EKE28179.1"/>
    </source>
</evidence>
<organism evidence="1">
    <name type="scientific">uncultured bacterium</name>
    <name type="common">gcode 4</name>
    <dbReference type="NCBI Taxonomy" id="1234023"/>
    <lineage>
        <taxon>Bacteria</taxon>
        <taxon>environmental samples</taxon>
    </lineage>
</organism>
<name>K2GD98_9BACT</name>
<accession>K2GD98</accession>